<dbReference type="PIRSF" id="PIRSF000654">
    <property type="entry name" value="Integrin-linked_kinase"/>
    <property type="match status" value="1"/>
</dbReference>
<comment type="catalytic activity">
    <reaction evidence="11">
        <text>L-seryl-[protein] + ATP = O-phospho-L-seryl-[protein] + ADP + H(+)</text>
        <dbReference type="Rhea" id="RHEA:17989"/>
        <dbReference type="Rhea" id="RHEA-COMP:9863"/>
        <dbReference type="Rhea" id="RHEA-COMP:11604"/>
        <dbReference type="ChEBI" id="CHEBI:15378"/>
        <dbReference type="ChEBI" id="CHEBI:29999"/>
        <dbReference type="ChEBI" id="CHEBI:30616"/>
        <dbReference type="ChEBI" id="CHEBI:83421"/>
        <dbReference type="ChEBI" id="CHEBI:456216"/>
        <dbReference type="EC" id="2.7.11.1"/>
    </reaction>
</comment>
<evidence type="ECO:0000256" key="8">
    <source>
        <dbReference type="PIRSR" id="PIRSR630616-3"/>
    </source>
</evidence>
<evidence type="ECO:0000256" key="9">
    <source>
        <dbReference type="PROSITE-ProRule" id="PRU10141"/>
    </source>
</evidence>
<evidence type="ECO:0000256" key="10">
    <source>
        <dbReference type="RuleBase" id="RU000304"/>
    </source>
</evidence>
<dbReference type="InterPro" id="IPR011009">
    <property type="entry name" value="Kinase-like_dom_sf"/>
</dbReference>
<dbReference type="SUPFAM" id="SSF56112">
    <property type="entry name" value="Protein kinase-like (PK-like)"/>
    <property type="match status" value="1"/>
</dbReference>
<keyword evidence="5 7" id="KW-0067">ATP-binding</keyword>
<proteinExistence type="inferred from homology"/>
<dbReference type="VEuPathDB" id="TriTrypDB:BSAL_46390"/>
<keyword evidence="14" id="KW-1185">Reference proteome</keyword>
<evidence type="ECO:0000256" key="5">
    <source>
        <dbReference type="ARBA" id="ARBA00022840"/>
    </source>
</evidence>
<keyword evidence="2 11" id="KW-0808">Transferase</keyword>
<dbReference type="FunFam" id="3.30.200.20:FF:000042">
    <property type="entry name" value="Aurora kinase A"/>
    <property type="match status" value="1"/>
</dbReference>
<dbReference type="EC" id="2.7.11.1" evidence="11"/>
<comment type="similarity">
    <text evidence="11">Belongs to the protein kinase superfamily. Ser/Thr protein kinase family. Aurora subfamily.</text>
</comment>
<dbReference type="PANTHER" id="PTHR24350">
    <property type="entry name" value="SERINE/THREONINE-PROTEIN KINASE IAL-RELATED"/>
    <property type="match status" value="1"/>
</dbReference>
<dbReference type="EMBL" id="CYKH01002220">
    <property type="protein sequence ID" value="CUG94079.1"/>
    <property type="molecule type" value="Genomic_DNA"/>
</dbReference>
<dbReference type="InterPro" id="IPR000719">
    <property type="entry name" value="Prot_kinase_dom"/>
</dbReference>
<keyword evidence="3 7" id="KW-0547">Nucleotide-binding</keyword>
<feature type="binding site" evidence="7">
    <location>
        <position position="173"/>
    </location>
    <ligand>
        <name>ATP</name>
        <dbReference type="ChEBI" id="CHEBI:30616"/>
    </ligand>
</feature>
<evidence type="ECO:0000256" key="2">
    <source>
        <dbReference type="ARBA" id="ARBA00022679"/>
    </source>
</evidence>
<protein>
    <recommendedName>
        <fullName evidence="11">Aurora kinase</fullName>
        <ecNumber evidence="11">2.7.11.1</ecNumber>
    </recommendedName>
</protein>
<organism evidence="13 14">
    <name type="scientific">Bodo saltans</name>
    <name type="common">Flagellated protozoan</name>
    <dbReference type="NCBI Taxonomy" id="75058"/>
    <lineage>
        <taxon>Eukaryota</taxon>
        <taxon>Discoba</taxon>
        <taxon>Euglenozoa</taxon>
        <taxon>Kinetoplastea</taxon>
        <taxon>Metakinetoplastina</taxon>
        <taxon>Eubodonida</taxon>
        <taxon>Bodonidae</taxon>
        <taxon>Bodo</taxon>
    </lineage>
</organism>
<keyword evidence="1 10" id="KW-0723">Serine/threonine-protein kinase</keyword>
<evidence type="ECO:0000256" key="1">
    <source>
        <dbReference type="ARBA" id="ARBA00022527"/>
    </source>
</evidence>
<dbReference type="OMA" id="IHHDIGP"/>
<name>A0A0S4JUJ2_BODSA</name>
<dbReference type="PROSITE" id="PS50011">
    <property type="entry name" value="PROTEIN_KINASE_DOM"/>
    <property type="match status" value="1"/>
</dbReference>
<dbReference type="InterPro" id="IPR030616">
    <property type="entry name" value="Aur-like"/>
</dbReference>
<dbReference type="GO" id="GO:0004674">
    <property type="term" value="F:protein serine/threonine kinase activity"/>
    <property type="evidence" value="ECO:0007669"/>
    <property type="project" value="UniProtKB-KW"/>
</dbReference>
<dbReference type="OrthoDB" id="377346at2759"/>
<sequence length="287" mass="32439">MALDQAVDSLSIRDGNIPVKVKQEQLHEGSFRRNRDVLGRGSYSTVFSATHVSSGSLVALKEISLQWICNPAVKDQLKHEINVHRRLRHPHIVRMFSYYFSHESLVIVMELCVKGSIRDKLDRDGPFKEARASRYVRQTARAIQYLHANRIAHRDIKLENILLDNNGVAKLADFGWSTLTGESSRKTVCGTLDYLSPEMLAGSHTSKTDVWSLGVGLVEMITGSPPFFNISEQETVRNIKEAQPSLPTTLSLELKSLILEMLQKDPDQRISIDDVLANPWVNHDKRQ</sequence>
<feature type="binding site" evidence="7">
    <location>
        <begin position="159"/>
        <end position="160"/>
    </location>
    <ligand>
        <name>ATP</name>
        <dbReference type="ChEBI" id="CHEBI:30616"/>
    </ligand>
</feature>
<evidence type="ECO:0000256" key="4">
    <source>
        <dbReference type="ARBA" id="ARBA00022777"/>
    </source>
</evidence>
<dbReference type="CDD" id="cd14007">
    <property type="entry name" value="STKc_Aurora"/>
    <property type="match status" value="1"/>
</dbReference>
<dbReference type="PROSITE" id="PS00108">
    <property type="entry name" value="PROTEIN_KINASE_ST"/>
    <property type="match status" value="1"/>
</dbReference>
<feature type="binding site" evidence="7 9">
    <location>
        <position position="61"/>
    </location>
    <ligand>
        <name>ATP</name>
        <dbReference type="ChEBI" id="CHEBI:30616"/>
    </ligand>
</feature>
<reference evidence="14" key="1">
    <citation type="submission" date="2015-09" db="EMBL/GenBank/DDBJ databases">
        <authorList>
            <consortium name="Pathogen Informatics"/>
        </authorList>
    </citation>
    <scope>NUCLEOTIDE SEQUENCE [LARGE SCALE GENOMIC DNA]</scope>
    <source>
        <strain evidence="14">Lake Konstanz</strain>
    </source>
</reference>
<evidence type="ECO:0000313" key="13">
    <source>
        <dbReference type="EMBL" id="CUG94079.1"/>
    </source>
</evidence>
<keyword evidence="4 11" id="KW-0418">Kinase</keyword>
<dbReference type="Pfam" id="PF00069">
    <property type="entry name" value="Pkinase"/>
    <property type="match status" value="1"/>
</dbReference>
<dbReference type="FunFam" id="1.10.510.10:FF:000571">
    <property type="entry name" value="Maternal embryonic leucine zipper kinase"/>
    <property type="match status" value="1"/>
</dbReference>
<feature type="active site" description="Proton acceptor" evidence="6">
    <location>
        <position position="155"/>
    </location>
</feature>
<gene>
    <name evidence="13" type="ORF">BSAL_46390</name>
</gene>
<evidence type="ECO:0000259" key="12">
    <source>
        <dbReference type="PROSITE" id="PS50011"/>
    </source>
</evidence>
<comment type="catalytic activity">
    <reaction evidence="11">
        <text>L-threonyl-[protein] + ATP = O-phospho-L-threonyl-[protein] + ADP + H(+)</text>
        <dbReference type="Rhea" id="RHEA:46608"/>
        <dbReference type="Rhea" id="RHEA-COMP:11060"/>
        <dbReference type="Rhea" id="RHEA-COMP:11605"/>
        <dbReference type="ChEBI" id="CHEBI:15378"/>
        <dbReference type="ChEBI" id="CHEBI:30013"/>
        <dbReference type="ChEBI" id="CHEBI:30616"/>
        <dbReference type="ChEBI" id="CHEBI:61977"/>
        <dbReference type="ChEBI" id="CHEBI:456216"/>
        <dbReference type="EC" id="2.7.11.1"/>
    </reaction>
</comment>
<evidence type="ECO:0000256" key="3">
    <source>
        <dbReference type="ARBA" id="ARBA00022741"/>
    </source>
</evidence>
<dbReference type="PROSITE" id="PS00107">
    <property type="entry name" value="PROTEIN_KINASE_ATP"/>
    <property type="match status" value="1"/>
</dbReference>
<evidence type="ECO:0000256" key="7">
    <source>
        <dbReference type="PIRSR" id="PIRSR630616-2"/>
    </source>
</evidence>
<dbReference type="InterPro" id="IPR008271">
    <property type="entry name" value="Ser/Thr_kinase_AS"/>
</dbReference>
<dbReference type="Proteomes" id="UP000051952">
    <property type="component" value="Unassembled WGS sequence"/>
</dbReference>
<dbReference type="InterPro" id="IPR017441">
    <property type="entry name" value="Protein_kinase_ATP_BS"/>
</dbReference>
<evidence type="ECO:0000313" key="14">
    <source>
        <dbReference type="Proteomes" id="UP000051952"/>
    </source>
</evidence>
<dbReference type="SMART" id="SM00220">
    <property type="entry name" value="S_TKc"/>
    <property type="match status" value="1"/>
</dbReference>
<evidence type="ECO:0000256" key="11">
    <source>
        <dbReference type="RuleBase" id="RU367134"/>
    </source>
</evidence>
<dbReference type="GO" id="GO:0005524">
    <property type="term" value="F:ATP binding"/>
    <property type="evidence" value="ECO:0007669"/>
    <property type="project" value="UniProtKB-UniRule"/>
</dbReference>
<feature type="cross-link" description="Glycyl lysine isopeptide (Lys-Gly) (interchain with G-Cter in SUMO2)" evidence="8">
    <location>
        <position position="157"/>
    </location>
</feature>
<feature type="domain" description="Protein kinase" evidence="12">
    <location>
        <begin position="32"/>
        <end position="281"/>
    </location>
</feature>
<evidence type="ECO:0000256" key="6">
    <source>
        <dbReference type="PIRSR" id="PIRSR630616-1"/>
    </source>
</evidence>
<dbReference type="AlphaFoldDB" id="A0A0S4JUJ2"/>
<dbReference type="Gene3D" id="1.10.510.10">
    <property type="entry name" value="Transferase(Phosphotransferase) domain 1"/>
    <property type="match status" value="1"/>
</dbReference>
<accession>A0A0S4JUJ2</accession>